<comment type="cofactor">
    <cofactor evidence="1 14">
        <name>heme</name>
        <dbReference type="ChEBI" id="CHEBI:30413"/>
    </cofactor>
</comment>
<dbReference type="InterPro" id="IPR001128">
    <property type="entry name" value="Cyt_P450"/>
</dbReference>
<dbReference type="PROSITE" id="PS00086">
    <property type="entry name" value="CYTOCHROME_P450"/>
    <property type="match status" value="1"/>
</dbReference>
<gene>
    <name evidence="16" type="ORF">RI129_010410</name>
</gene>
<evidence type="ECO:0000256" key="3">
    <source>
        <dbReference type="ARBA" id="ARBA00004174"/>
    </source>
</evidence>
<dbReference type="PANTHER" id="PTHR24292:SF54">
    <property type="entry name" value="CYP9F3-RELATED"/>
    <property type="match status" value="1"/>
</dbReference>
<name>A0AAN7V7X6_9COLE</name>
<dbReference type="PRINTS" id="PR00465">
    <property type="entry name" value="EP450IV"/>
</dbReference>
<keyword evidence="13" id="KW-0472">Membrane</keyword>
<evidence type="ECO:0000256" key="2">
    <source>
        <dbReference type="ARBA" id="ARBA00003690"/>
    </source>
</evidence>
<evidence type="ECO:0000256" key="7">
    <source>
        <dbReference type="ARBA" id="ARBA00022723"/>
    </source>
</evidence>
<comment type="caution">
    <text evidence="16">The sequence shown here is derived from an EMBL/GenBank/DDBJ whole genome shotgun (WGS) entry which is preliminary data.</text>
</comment>
<dbReference type="Pfam" id="PF00067">
    <property type="entry name" value="p450"/>
    <property type="match status" value="1"/>
</dbReference>
<comment type="similarity">
    <text evidence="5 15">Belongs to the cytochrome P450 family.</text>
</comment>
<dbReference type="EMBL" id="JAVRBK010000007">
    <property type="protein sequence ID" value="KAK5641863.1"/>
    <property type="molecule type" value="Genomic_DNA"/>
</dbReference>
<dbReference type="GO" id="GO:0004497">
    <property type="term" value="F:monooxygenase activity"/>
    <property type="evidence" value="ECO:0007669"/>
    <property type="project" value="UniProtKB-KW"/>
</dbReference>
<dbReference type="CDD" id="cd11056">
    <property type="entry name" value="CYP6-like"/>
    <property type="match status" value="1"/>
</dbReference>
<sequence>MYSFIRPQLIVKDLSLIKLICIKDFDYFKNRTASISNEVKNLVWLKDQKWHEMRTTLNPTFSSSKMELMFNTVSDCALQFVRQFQKSHGMVEVDSRDVYARFVNDSIASVAFGINVSNCGNEFLVTTRSLQKSSLGRSLKVMGYSILPRLMAMLNIRIYPEKCLDVFTDAIKETICRRDQNVSFRMDMVHVLLELRQGSGIKDDREIGEEFSVPDEVLVGRQRTVALSDEDMVAHALVFLTAGTETTSTLMCFMSHELAVNEDVQKRLRNEIDDTIRRCDGKITYEALVGMKYLDMVISESLRKWPPQDKLERICGKDYTIRSEDGDICVVLEKGINTVIPVYAIHRDPRYFPNPEKFDPERFSDENKSNIVPYSYMPFGLGPRCCIAARFALLEAKILFFHLLHKFELVPTDKTVSFPRLYGRTISQRSRDSISIGLRSRIVL</sequence>
<keyword evidence="8" id="KW-0256">Endoplasmic reticulum</keyword>
<organism evidence="16 17">
    <name type="scientific">Pyrocoelia pectoralis</name>
    <dbReference type="NCBI Taxonomy" id="417401"/>
    <lineage>
        <taxon>Eukaryota</taxon>
        <taxon>Metazoa</taxon>
        <taxon>Ecdysozoa</taxon>
        <taxon>Arthropoda</taxon>
        <taxon>Hexapoda</taxon>
        <taxon>Insecta</taxon>
        <taxon>Pterygota</taxon>
        <taxon>Neoptera</taxon>
        <taxon>Endopterygota</taxon>
        <taxon>Coleoptera</taxon>
        <taxon>Polyphaga</taxon>
        <taxon>Elateriformia</taxon>
        <taxon>Elateroidea</taxon>
        <taxon>Lampyridae</taxon>
        <taxon>Lampyrinae</taxon>
        <taxon>Pyrocoelia</taxon>
    </lineage>
</organism>
<accession>A0AAN7V7X6</accession>
<dbReference type="InterPro" id="IPR017972">
    <property type="entry name" value="Cyt_P450_CS"/>
</dbReference>
<keyword evidence="12 15" id="KW-0503">Monooxygenase</keyword>
<evidence type="ECO:0000256" key="11">
    <source>
        <dbReference type="ARBA" id="ARBA00023004"/>
    </source>
</evidence>
<keyword evidence="11 14" id="KW-0408">Iron</keyword>
<dbReference type="InterPro" id="IPR050476">
    <property type="entry name" value="Insect_CytP450_Detox"/>
</dbReference>
<evidence type="ECO:0000313" key="17">
    <source>
        <dbReference type="Proteomes" id="UP001329430"/>
    </source>
</evidence>
<dbReference type="AlphaFoldDB" id="A0AAN7V7X6"/>
<dbReference type="SUPFAM" id="SSF48264">
    <property type="entry name" value="Cytochrome P450"/>
    <property type="match status" value="1"/>
</dbReference>
<dbReference type="InterPro" id="IPR036396">
    <property type="entry name" value="Cyt_P450_sf"/>
</dbReference>
<evidence type="ECO:0000256" key="15">
    <source>
        <dbReference type="RuleBase" id="RU000461"/>
    </source>
</evidence>
<reference evidence="16 17" key="1">
    <citation type="journal article" date="2024" name="Insects">
        <title>An Improved Chromosome-Level Genome Assembly of the Firefly Pyrocoelia pectoralis.</title>
        <authorList>
            <person name="Fu X."/>
            <person name="Meyer-Rochow V.B."/>
            <person name="Ballantyne L."/>
            <person name="Zhu X."/>
        </authorList>
    </citation>
    <scope>NUCLEOTIDE SEQUENCE [LARGE SCALE GENOMIC DNA]</scope>
    <source>
        <strain evidence="16">XCY_ONT2</strain>
    </source>
</reference>
<comment type="function">
    <text evidence="2">May be involved in the metabolism of insect hormones and in the breakdown of synthetic insecticides.</text>
</comment>
<evidence type="ECO:0008006" key="18">
    <source>
        <dbReference type="Google" id="ProtNLM"/>
    </source>
</evidence>
<dbReference type="InterPro" id="IPR002403">
    <property type="entry name" value="Cyt_P450_E_grp-IV"/>
</dbReference>
<dbReference type="PANTHER" id="PTHR24292">
    <property type="entry name" value="CYTOCHROME P450"/>
    <property type="match status" value="1"/>
</dbReference>
<evidence type="ECO:0000256" key="9">
    <source>
        <dbReference type="ARBA" id="ARBA00022848"/>
    </source>
</evidence>
<evidence type="ECO:0000256" key="13">
    <source>
        <dbReference type="ARBA" id="ARBA00023136"/>
    </source>
</evidence>
<evidence type="ECO:0000256" key="14">
    <source>
        <dbReference type="PIRSR" id="PIRSR602403-1"/>
    </source>
</evidence>
<comment type="subcellular location">
    <subcellularLocation>
        <location evidence="4">Endoplasmic reticulum membrane</location>
        <topology evidence="4">Peripheral membrane protein</topology>
    </subcellularLocation>
    <subcellularLocation>
        <location evidence="3">Microsome membrane</location>
        <topology evidence="3">Peripheral membrane protein</topology>
    </subcellularLocation>
</comment>
<evidence type="ECO:0000313" key="16">
    <source>
        <dbReference type="EMBL" id="KAK5641863.1"/>
    </source>
</evidence>
<proteinExistence type="inferred from homology"/>
<evidence type="ECO:0000256" key="5">
    <source>
        <dbReference type="ARBA" id="ARBA00010617"/>
    </source>
</evidence>
<dbReference type="Proteomes" id="UP001329430">
    <property type="component" value="Chromosome 7"/>
</dbReference>
<feature type="binding site" description="axial binding residue" evidence="14">
    <location>
        <position position="386"/>
    </location>
    <ligand>
        <name>heme</name>
        <dbReference type="ChEBI" id="CHEBI:30413"/>
    </ligand>
    <ligandPart>
        <name>Fe</name>
        <dbReference type="ChEBI" id="CHEBI:18248"/>
    </ligandPart>
</feature>
<evidence type="ECO:0000256" key="4">
    <source>
        <dbReference type="ARBA" id="ARBA00004406"/>
    </source>
</evidence>
<evidence type="ECO:0000256" key="10">
    <source>
        <dbReference type="ARBA" id="ARBA00023002"/>
    </source>
</evidence>
<dbReference type="GO" id="GO:0016705">
    <property type="term" value="F:oxidoreductase activity, acting on paired donors, with incorporation or reduction of molecular oxygen"/>
    <property type="evidence" value="ECO:0007669"/>
    <property type="project" value="InterPro"/>
</dbReference>
<keyword evidence="10 15" id="KW-0560">Oxidoreductase</keyword>
<keyword evidence="6 14" id="KW-0349">Heme</keyword>
<dbReference type="GO" id="GO:0005789">
    <property type="term" value="C:endoplasmic reticulum membrane"/>
    <property type="evidence" value="ECO:0007669"/>
    <property type="project" value="UniProtKB-SubCell"/>
</dbReference>
<evidence type="ECO:0000256" key="12">
    <source>
        <dbReference type="ARBA" id="ARBA00023033"/>
    </source>
</evidence>
<keyword evidence="9" id="KW-0492">Microsome</keyword>
<keyword evidence="17" id="KW-1185">Reference proteome</keyword>
<dbReference type="GO" id="GO:0020037">
    <property type="term" value="F:heme binding"/>
    <property type="evidence" value="ECO:0007669"/>
    <property type="project" value="InterPro"/>
</dbReference>
<protein>
    <recommendedName>
        <fullName evidence="18">Cytochrome P450</fullName>
    </recommendedName>
</protein>
<dbReference type="PRINTS" id="PR00385">
    <property type="entry name" value="P450"/>
</dbReference>
<keyword evidence="7 14" id="KW-0479">Metal-binding</keyword>
<evidence type="ECO:0000256" key="1">
    <source>
        <dbReference type="ARBA" id="ARBA00001971"/>
    </source>
</evidence>
<dbReference type="Gene3D" id="1.10.630.10">
    <property type="entry name" value="Cytochrome P450"/>
    <property type="match status" value="1"/>
</dbReference>
<dbReference type="GO" id="GO:0005506">
    <property type="term" value="F:iron ion binding"/>
    <property type="evidence" value="ECO:0007669"/>
    <property type="project" value="InterPro"/>
</dbReference>
<evidence type="ECO:0000256" key="6">
    <source>
        <dbReference type="ARBA" id="ARBA00022617"/>
    </source>
</evidence>
<evidence type="ECO:0000256" key="8">
    <source>
        <dbReference type="ARBA" id="ARBA00022824"/>
    </source>
</evidence>
<dbReference type="FunFam" id="1.10.630.10:FF:000042">
    <property type="entry name" value="Cytochrome P450"/>
    <property type="match status" value="1"/>
</dbReference>